<dbReference type="InterPro" id="IPR013320">
    <property type="entry name" value="ConA-like_dom_sf"/>
</dbReference>
<dbReference type="InterPro" id="IPR055401">
    <property type="entry name" value="CEMIP_beta-hel_dom"/>
</dbReference>
<dbReference type="PANTHER" id="PTHR47687:SF4">
    <property type="entry name" value="G8 DOMAIN-CONTAINING PROTEIN DDB_G0286311-RELATED"/>
    <property type="match status" value="1"/>
</dbReference>
<reference evidence="5" key="1">
    <citation type="submission" date="2023-01" db="EMBL/GenBank/DDBJ databases">
        <title>Metagenome sequencing of chrysophaentin producing Chrysophaeum taylorii.</title>
        <authorList>
            <person name="Davison J."/>
            <person name="Bewley C."/>
        </authorList>
    </citation>
    <scope>NUCLEOTIDE SEQUENCE</scope>
    <source>
        <strain evidence="5">NIES-1699</strain>
    </source>
</reference>
<dbReference type="SMART" id="SM01225">
    <property type="entry name" value="G8"/>
    <property type="match status" value="1"/>
</dbReference>
<dbReference type="Gene3D" id="2.60.120.200">
    <property type="match status" value="1"/>
</dbReference>
<comment type="similarity">
    <text evidence="2">Belongs to the comF family.</text>
</comment>
<feature type="domain" description="G8" evidence="4">
    <location>
        <begin position="645"/>
        <end position="769"/>
    </location>
</feature>
<dbReference type="Pfam" id="PF10162">
    <property type="entry name" value="G8"/>
    <property type="match status" value="1"/>
</dbReference>
<proteinExistence type="inferred from homology"/>
<comment type="caution">
    <text evidence="5">The sequence shown here is derived from an EMBL/GenBank/DDBJ whole genome shotgun (WGS) entry which is preliminary data.</text>
</comment>
<dbReference type="PANTHER" id="PTHR47687">
    <property type="entry name" value="G8 DOMAIN-CONTAINING PROTEIN DDB_G0288475-RELATED"/>
    <property type="match status" value="1"/>
</dbReference>
<feature type="compositionally biased region" description="Pro residues" evidence="3">
    <location>
        <begin position="487"/>
        <end position="506"/>
    </location>
</feature>
<name>A0AAD7XL60_9STRA</name>
<feature type="compositionally biased region" description="Low complexity" evidence="3">
    <location>
        <begin position="535"/>
        <end position="578"/>
    </location>
</feature>
<dbReference type="PROSITE" id="PS51484">
    <property type="entry name" value="G8"/>
    <property type="match status" value="1"/>
</dbReference>
<evidence type="ECO:0000256" key="3">
    <source>
        <dbReference type="SAM" id="MobiDB-lite"/>
    </source>
</evidence>
<dbReference type="SUPFAM" id="SSF49899">
    <property type="entry name" value="Concanavalin A-like lectins/glucanases"/>
    <property type="match status" value="1"/>
</dbReference>
<evidence type="ECO:0000259" key="4">
    <source>
        <dbReference type="PROSITE" id="PS51484"/>
    </source>
</evidence>
<evidence type="ECO:0000313" key="6">
    <source>
        <dbReference type="Proteomes" id="UP001230188"/>
    </source>
</evidence>
<dbReference type="InterPro" id="IPR019316">
    <property type="entry name" value="G8_domain"/>
</dbReference>
<gene>
    <name evidence="5" type="ORF">CTAYLR_004214</name>
</gene>
<feature type="region of interest" description="Disordered" evidence="3">
    <location>
        <begin position="487"/>
        <end position="578"/>
    </location>
</feature>
<protein>
    <recommendedName>
        <fullName evidence="4">G8 domain-containing protein</fullName>
    </recommendedName>
</protein>
<accession>A0AAD7XL60</accession>
<sequence length="1631" mass="176259">MRALVFVGVVAAAHNRSALRGGGVAARSVACDGGSLAAAFREYSLVVWDDAVIKGNADKPVAVRGELSTVEDWNRLTVAGTSYVGTLHATKNKITFSEGVLETAGGFPFDWIEVEALALAIRPSTNVHIVEQQAGQVFDNFDFLEPSDDRSKSNQNNGRTLVVFTGTEDVTISPVWGRCFGPSIIAPFARVVAKGWCSVEGYIVAKSYDANGISQNLYGEGYGQELACQYETTLAPTPSTHSPTTSMPTVLPSTPAPSVVPAAVPTSSPTVSPTGCDMFDALVAHLPLDDASGEDTVSSDTCKVVGATPAANRLGETGGALYFEDSGYVECPEHMALDGNASRSYCAWARAGVSNRKWNGLLRTGAKGECTMFDIRYRPELGRLRIDGSRGSGSTPTCNSILRSVSVPEPYDWHFFCVTYDGAVAVVYVDGAFFARFEGVALDTSTQNPLVIGKRWTGAISDVTVFSMDLTETHVAQLYGGRCDAPPPPSPCPTAVPAPLPLPSPTVSPSTMSPTTSRPTVAATPEPTDAPIGDPTTAPAPAPTTSLPTTAPAPAPTTSLPTTAPAPAPTTSLPTTAEPTTARCFSATKLLAPQDPIEDPSIKNPRVQRVITRATNSELVDLGHPGPARATEPRSNCPHDAVDLTSWDDVVAQTGGDVVLPANTKVLISSCSTISGVAFGTITIPESSELVFADEPLSLEAEGIRVRGALRAGSETCRLLAEITITLRGARPATIYDEQSAWVKGIDVDGGTLDVHGAEYYQTWSRLAVTAAAGDSTLLLQDAVNWDSGMRVVVTSTALKDSRDWHQNEEAIVASVAAATHLGFSITAVRLESPLSFPHYAGDEYQAEVGLLSRRIRIQGDESSEPSDASPLGCTDGNYASYPCENHLLGYGGHVIVQNGAVARVSGTEFYRMGQTNFEGRYPIHWHLVNSLGSYVQDSSFYRSFYKCVTLHGTNDVRVSRNVAYDVIGHCLYLEDGVEQNNVIEFNLHAHVHPIGKPPGEGSSSQNLGDIYDSDSLSTAADATASGFYVSNAQNYVRGNAAVGGFAGYQFPIFPEPIGLHRDSPITPRSSHSLEFDGNSCRSSGFWWGHGGCLYMGGIFEHLEPTERLPMRYNPGRTINGLRSCQLNADDWCPRWTRAECDGEYPTACFAYLQVTNFKASLTTSGAMHWGNRARFENVEVHDFVGGPAMELFGDNSVDKWLVTCHTPNFPNAPQHCGDDAVPHAGDQSDYDCKFHDKRAWESRTAVITWYDTGMNTVVTNTTVRSCNPSAWDRCVYGCEDSAVFELTAHSDQFLPEYMSLTAAFRFEDDDNVNDHLIDFNRRDPPSISGRFGAWLDVDGSACLRPDWGPTIIGSNYDAGDWWKLEDDCELASRDDLMWCCPANGRWLASFSMEWDDSLLADLKGNGGNLCDNSFGGASECPRVGYLAKFGDADVATNGVQLMQRAEVVGAVTGATTSTLGGWYLWFEQGAPVELELNRIQVHRDGRLVLASTYPKGTTFTVTMDAVDWCPSSSYLCAETYELAISLEDLFQVTGSKSYFIDDSKPDATTLFVRIVQRHDRRLSETKTWIHDMDPGMFSNAYVDDLTDRDWGIPYRFQYPIITIRANCATNDGVYCTGGQQPQHIPPALSR</sequence>
<dbReference type="Pfam" id="PF24606">
    <property type="entry name" value="CEMIP_beta-hel"/>
    <property type="match status" value="1"/>
</dbReference>
<evidence type="ECO:0000256" key="2">
    <source>
        <dbReference type="ARBA" id="ARBA00038413"/>
    </source>
</evidence>
<evidence type="ECO:0000256" key="1">
    <source>
        <dbReference type="ARBA" id="ARBA00023180"/>
    </source>
</evidence>
<evidence type="ECO:0000313" key="5">
    <source>
        <dbReference type="EMBL" id="KAJ8602371.1"/>
    </source>
</evidence>
<dbReference type="Pfam" id="PF13385">
    <property type="entry name" value="Laminin_G_3"/>
    <property type="match status" value="1"/>
</dbReference>
<feature type="compositionally biased region" description="Low complexity" evidence="3">
    <location>
        <begin position="507"/>
        <end position="520"/>
    </location>
</feature>
<dbReference type="InterPro" id="IPR052334">
    <property type="entry name" value="G8_domain-comF-like"/>
</dbReference>
<keyword evidence="6" id="KW-1185">Reference proteome</keyword>
<keyword evidence="1" id="KW-0325">Glycoprotein</keyword>
<dbReference type="Proteomes" id="UP001230188">
    <property type="component" value="Unassembled WGS sequence"/>
</dbReference>
<organism evidence="5 6">
    <name type="scientific">Chrysophaeum taylorii</name>
    <dbReference type="NCBI Taxonomy" id="2483200"/>
    <lineage>
        <taxon>Eukaryota</taxon>
        <taxon>Sar</taxon>
        <taxon>Stramenopiles</taxon>
        <taxon>Ochrophyta</taxon>
        <taxon>Pelagophyceae</taxon>
        <taxon>Pelagomonadales</taxon>
        <taxon>Pelagomonadaceae</taxon>
        <taxon>Chrysophaeum</taxon>
    </lineage>
</organism>
<dbReference type="EMBL" id="JAQMWT010000381">
    <property type="protein sequence ID" value="KAJ8602371.1"/>
    <property type="molecule type" value="Genomic_DNA"/>
</dbReference>